<organism evidence="2">
    <name type="scientific">Rhipicephalus zambeziensis</name>
    <dbReference type="NCBI Taxonomy" id="60191"/>
    <lineage>
        <taxon>Eukaryota</taxon>
        <taxon>Metazoa</taxon>
        <taxon>Ecdysozoa</taxon>
        <taxon>Arthropoda</taxon>
        <taxon>Chelicerata</taxon>
        <taxon>Arachnida</taxon>
        <taxon>Acari</taxon>
        <taxon>Parasitiformes</taxon>
        <taxon>Ixodida</taxon>
        <taxon>Ixodoidea</taxon>
        <taxon>Ixodidae</taxon>
        <taxon>Rhipicephalinae</taxon>
        <taxon>Rhipicephalus</taxon>
        <taxon>Rhipicephalus</taxon>
    </lineage>
</organism>
<evidence type="ECO:0008006" key="3">
    <source>
        <dbReference type="Google" id="ProtNLM"/>
    </source>
</evidence>
<evidence type="ECO:0000313" key="2">
    <source>
        <dbReference type="EMBL" id="MAA14233.1"/>
    </source>
</evidence>
<dbReference type="EMBL" id="GFPF01003087">
    <property type="protein sequence ID" value="MAA14233.1"/>
    <property type="molecule type" value="Transcribed_RNA"/>
</dbReference>
<reference evidence="2" key="1">
    <citation type="journal article" date="2017" name="Parasit. Vectors">
        <title>Sialotranscriptomics of Rhipicephalus zambeziensis reveals intricate expression profiles of secretory proteins and suggests tight temporal transcriptional regulation during blood-feeding.</title>
        <authorList>
            <person name="de Castro M.H."/>
            <person name="de Klerk D."/>
            <person name="Pienaar R."/>
            <person name="Rees D.J.G."/>
            <person name="Mans B.J."/>
        </authorList>
    </citation>
    <scope>NUCLEOTIDE SEQUENCE</scope>
    <source>
        <tissue evidence="2">Salivary glands</tissue>
    </source>
</reference>
<evidence type="ECO:0000256" key="1">
    <source>
        <dbReference type="SAM" id="SignalP"/>
    </source>
</evidence>
<accession>A0A224YJ50</accession>
<dbReference type="AlphaFoldDB" id="A0A224YJ50"/>
<keyword evidence="1" id="KW-0732">Signal</keyword>
<feature type="signal peptide" evidence="1">
    <location>
        <begin position="1"/>
        <end position="22"/>
    </location>
</feature>
<protein>
    <recommendedName>
        <fullName evidence="3">Secreted protein</fullName>
    </recommendedName>
</protein>
<sequence length="97" mass="11162">MSTRCFFIAYALLSFFAASTSGLLWRGLRPKYPVEPLCETTYCPLGNQLACLIMNGTVGTNCISQWQSCFLYWLPKCWTKRHWPNCKLTRYGCACRC</sequence>
<proteinExistence type="predicted"/>
<feature type="chain" id="PRO_5012940144" description="Secreted protein" evidence="1">
    <location>
        <begin position="23"/>
        <end position="97"/>
    </location>
</feature>
<name>A0A224YJ50_9ACAR</name>